<name>A0ABZ1WGF4_9ACTN</name>
<keyword evidence="1" id="KW-1133">Transmembrane helix</keyword>
<proteinExistence type="predicted"/>
<dbReference type="PANTHER" id="PTHR38441">
    <property type="entry name" value="INTEGRAL MEMBRANE PROTEIN-RELATED"/>
    <property type="match status" value="1"/>
</dbReference>
<evidence type="ECO:0000313" key="3">
    <source>
        <dbReference type="Proteomes" id="UP001432014"/>
    </source>
</evidence>
<sequence>METPSTVRQGEPDRLEHLERSEDFRRLRSSFRGFAFPVTAGFLLWYLLYVLLSNYAPDFMATRLFGHVNVALALGLLQFVSTFTIAALYARYADRRLDPRAAFIREGRTVGAPTEPGRAAS</sequence>
<reference evidence="2 3" key="1">
    <citation type="submission" date="2022-10" db="EMBL/GenBank/DDBJ databases">
        <title>The complete genomes of actinobacterial strains from the NBC collection.</title>
        <authorList>
            <person name="Joergensen T.S."/>
            <person name="Alvarez Arevalo M."/>
            <person name="Sterndorff E.B."/>
            <person name="Faurdal D."/>
            <person name="Vuksanovic O."/>
            <person name="Mourched A.-S."/>
            <person name="Charusanti P."/>
            <person name="Shaw S."/>
            <person name="Blin K."/>
            <person name="Weber T."/>
        </authorList>
    </citation>
    <scope>NUCLEOTIDE SEQUENCE [LARGE SCALE GENOMIC DNA]</scope>
    <source>
        <strain evidence="2 3">NBC_01247</strain>
    </source>
</reference>
<feature type="transmembrane region" description="Helical" evidence="1">
    <location>
        <begin position="34"/>
        <end position="52"/>
    </location>
</feature>
<protein>
    <submittedName>
        <fullName evidence="2">DUF485 domain-containing protein</fullName>
    </submittedName>
</protein>
<evidence type="ECO:0000313" key="2">
    <source>
        <dbReference type="EMBL" id="WUS59981.1"/>
    </source>
</evidence>
<dbReference type="InterPro" id="IPR007436">
    <property type="entry name" value="DUF485"/>
</dbReference>
<keyword evidence="1" id="KW-0812">Transmembrane</keyword>
<dbReference type="RefSeq" id="WP_329493923.1">
    <property type="nucleotide sequence ID" value="NZ_CP108460.1"/>
</dbReference>
<keyword evidence="1" id="KW-0472">Membrane</keyword>
<feature type="transmembrane region" description="Helical" evidence="1">
    <location>
        <begin position="64"/>
        <end position="90"/>
    </location>
</feature>
<accession>A0ABZ1WGF4</accession>
<organism evidence="2 3">
    <name type="scientific">Kitasatospora herbaricolor</name>
    <dbReference type="NCBI Taxonomy" id="68217"/>
    <lineage>
        <taxon>Bacteria</taxon>
        <taxon>Bacillati</taxon>
        <taxon>Actinomycetota</taxon>
        <taxon>Actinomycetes</taxon>
        <taxon>Kitasatosporales</taxon>
        <taxon>Streptomycetaceae</taxon>
        <taxon>Kitasatospora</taxon>
    </lineage>
</organism>
<keyword evidence="3" id="KW-1185">Reference proteome</keyword>
<dbReference type="Pfam" id="PF04341">
    <property type="entry name" value="DUF485"/>
    <property type="match status" value="1"/>
</dbReference>
<dbReference type="EMBL" id="CP108482">
    <property type="protein sequence ID" value="WUS59981.1"/>
    <property type="molecule type" value="Genomic_DNA"/>
</dbReference>
<dbReference type="Proteomes" id="UP001432014">
    <property type="component" value="Chromosome"/>
</dbReference>
<gene>
    <name evidence="2" type="ORF">OG469_33515</name>
</gene>
<dbReference type="PANTHER" id="PTHR38441:SF1">
    <property type="entry name" value="MEMBRANE PROTEIN"/>
    <property type="match status" value="1"/>
</dbReference>
<evidence type="ECO:0000256" key="1">
    <source>
        <dbReference type="SAM" id="Phobius"/>
    </source>
</evidence>